<feature type="region of interest" description="Disordered" evidence="1">
    <location>
        <begin position="853"/>
        <end position="894"/>
    </location>
</feature>
<evidence type="ECO:0000313" key="2">
    <source>
        <dbReference type="EMBL" id="VUZ93333.1"/>
    </source>
</evidence>
<feature type="region of interest" description="Disordered" evidence="1">
    <location>
        <begin position="667"/>
        <end position="694"/>
    </location>
</feature>
<gene>
    <name evidence="2" type="ORF">PVP01_0210100</name>
</gene>
<dbReference type="Proteomes" id="UP000220605">
    <property type="component" value="Chromosome 2"/>
</dbReference>
<accession>A0A564ZQ19</accession>
<dbReference type="OrthoDB" id="392568at2759"/>
<organism evidence="2 3">
    <name type="scientific">Plasmodium vivax</name>
    <name type="common">malaria parasite P. vivax</name>
    <dbReference type="NCBI Taxonomy" id="5855"/>
    <lineage>
        <taxon>Eukaryota</taxon>
        <taxon>Sar</taxon>
        <taxon>Alveolata</taxon>
        <taxon>Apicomplexa</taxon>
        <taxon>Aconoidasida</taxon>
        <taxon>Haemosporida</taxon>
        <taxon>Plasmodiidae</taxon>
        <taxon>Plasmodium</taxon>
        <taxon>Plasmodium (Plasmodium)</taxon>
    </lineage>
</organism>
<feature type="region of interest" description="Disordered" evidence="1">
    <location>
        <begin position="250"/>
        <end position="273"/>
    </location>
</feature>
<dbReference type="VEuPathDB" id="PlasmoDB:PVW1_020017700"/>
<feature type="region of interest" description="Disordered" evidence="1">
    <location>
        <begin position="493"/>
        <end position="512"/>
    </location>
</feature>
<dbReference type="VEuPathDB" id="PlasmoDB:PVPAM_020017800"/>
<name>A0A564ZQ19_PLAVI</name>
<dbReference type="VEuPathDB" id="PlasmoDB:PVX_081525"/>
<proteinExistence type="predicted"/>
<evidence type="ECO:0000256" key="1">
    <source>
        <dbReference type="SAM" id="MobiDB-lite"/>
    </source>
</evidence>
<evidence type="ECO:0008006" key="4">
    <source>
        <dbReference type="Google" id="ProtNLM"/>
    </source>
</evidence>
<dbReference type="EMBL" id="LT635613">
    <property type="protein sequence ID" value="VUZ93333.1"/>
    <property type="molecule type" value="Genomic_DNA"/>
</dbReference>
<feature type="region of interest" description="Disordered" evidence="1">
    <location>
        <begin position="1"/>
        <end position="99"/>
    </location>
</feature>
<feature type="compositionally biased region" description="Basic and acidic residues" evidence="1">
    <location>
        <begin position="256"/>
        <end position="268"/>
    </location>
</feature>
<dbReference type="AlphaFoldDB" id="A0A564ZQ19"/>
<protein>
    <recommendedName>
        <fullName evidence="4">RAP domain-containing protein</fullName>
    </recommendedName>
</protein>
<reference evidence="3" key="1">
    <citation type="submission" date="2016-07" db="EMBL/GenBank/DDBJ databases">
        <authorList>
            <consortium name="Pathogen Informatics"/>
        </authorList>
    </citation>
    <scope>NUCLEOTIDE SEQUENCE [LARGE SCALE GENOMIC DNA]</scope>
</reference>
<evidence type="ECO:0000313" key="3">
    <source>
        <dbReference type="Proteomes" id="UP000220605"/>
    </source>
</evidence>
<feature type="compositionally biased region" description="Polar residues" evidence="1">
    <location>
        <begin position="675"/>
        <end position="688"/>
    </location>
</feature>
<sequence>MKRAPPVSSALKRATIAVIPPTRGRGSSGRSSGLARRGIEGRYSFSTERICHPTGGEANVPKNATRGYPPYSPWNRDALSSHYGPKKENKKGEATTGKATPLKKSNLISLINGVKQIEESNTTQVVDLLVDIILQVRYDEGSITRMKEKHTIGFIWAMAKIVNLLQKNKLMSEQVVLHWKVLFIYFAHMYMRRAIHLGGGKRNEVDERQYVSSVLSLQMGEADLAKLTTSAFCSASGFAKCLFEWRGGSHGGGHPRKGEHPEGKHHPGGDPPPNDLFRIFSSPSISEMVTSVQRYILQRIEPPPLDIKTILNFLEMASRNWGIKFKGEMIEVLLGKLEAPPNQIRNFTIFNLCRFLNLTVNYGLQRGRTEEAHLPAIIDLLLRGQSHPFGLPPQGGAHDGGAYNCAAYRGAYRGAHEGGDNLLAANTLANRERLSPCSTWLLNANERDLSSLVRDFSRLAVRNNQLYRLLVECFLLKMGCGRCGGNREFERGNTHKAEKQKRGTQHTATSTNMATTQEMRNWVDILVGLANANYHYDPFVERFIQMMVIKRGSLFFTVKNIPNVVLSLRSLLSLGHDQMDTLSHFFNFISRNFRHVQMKQLIMIFYSTYCHIVQRYNLAGAKYVGAGNLLFSVEGGGGGEEVGTEVGAQLSVAVGAGGDPGGPPFCGREDPLTDMSPQRTPHRLTSSDAHAPSPREQLEAARAHLFQHLHKLEGAIFHRRHEIDSMQGLVNFFLALSCTINTLSVERYHFFYQSFWRILKGEVEADGKIASGRNVEDTIKAQTVVQICLLHYKNNVVHKTLLSYLLSILETLPQVDIHSVYPITFVCCHFNIVTETFLKFALRVLLGEMAKGEPRQEGANGANRVGQANGNSGAGGRHHFEEGSNGESGCRVDPPTGRHAADIHHLHSNDQQDTVNKVAKCAWSLLLSSAFLESSITTFAKMCILLRRTFASKLHWREEDYNMMSQMLVCLNMYYKKNKNLFQSKKGQLRSPTSFYIPYCVVKETVRRNKMSFQQKLHMSSFQYKLCEYLKRKKIMYKSEHFLKRGFVVDILVLKKGEPHLVLEVDGIYHYNMSTDERNYEVEHNGMRLSKNGRTAFRNNVLRLLYDLEFVCVPWFFFLQPRSFQRLEGLLSGRSSGLAPCDRGDSGTR</sequence>
<feature type="compositionally biased region" description="Low complexity" evidence="1">
    <location>
        <begin position="23"/>
        <end position="36"/>
    </location>
</feature>
<dbReference type="VEuPathDB" id="PlasmoDB:PVP01_0210100"/>